<dbReference type="SUPFAM" id="SSF52980">
    <property type="entry name" value="Restriction endonuclease-like"/>
    <property type="match status" value="1"/>
</dbReference>
<dbReference type="Proteomes" id="UP001500523">
    <property type="component" value="Unassembled WGS sequence"/>
</dbReference>
<dbReference type="EMBL" id="BAABBF010000013">
    <property type="protein sequence ID" value="GAA3724307.1"/>
    <property type="molecule type" value="Genomic_DNA"/>
</dbReference>
<organism evidence="2 3">
    <name type="scientific">Sphingomonas cynarae</name>
    <dbReference type="NCBI Taxonomy" id="930197"/>
    <lineage>
        <taxon>Bacteria</taxon>
        <taxon>Pseudomonadati</taxon>
        <taxon>Pseudomonadota</taxon>
        <taxon>Alphaproteobacteria</taxon>
        <taxon>Sphingomonadales</taxon>
        <taxon>Sphingomonadaceae</taxon>
        <taxon>Sphingomonas</taxon>
    </lineage>
</organism>
<reference evidence="3" key="1">
    <citation type="journal article" date="2019" name="Int. J. Syst. Evol. Microbiol.">
        <title>The Global Catalogue of Microorganisms (GCM) 10K type strain sequencing project: providing services to taxonomists for standard genome sequencing and annotation.</title>
        <authorList>
            <consortium name="The Broad Institute Genomics Platform"/>
            <consortium name="The Broad Institute Genome Sequencing Center for Infectious Disease"/>
            <person name="Wu L."/>
            <person name="Ma J."/>
        </authorList>
    </citation>
    <scope>NUCLEOTIDE SEQUENCE [LARGE SCALE GENOMIC DNA]</scope>
    <source>
        <strain evidence="3">JCM 17498</strain>
    </source>
</reference>
<feature type="domain" description="Putative restriction endonuclease" evidence="1">
    <location>
        <begin position="12"/>
        <end position="105"/>
    </location>
</feature>
<dbReference type="Pfam" id="PF05685">
    <property type="entry name" value="Uma2"/>
    <property type="match status" value="1"/>
</dbReference>
<proteinExistence type="predicted"/>
<sequence length="121" mass="13369">MLWSVLQERAMVEAAIDLGGDTVLVCDVAILHRPMSEQRFLRADEVIVAVEIAETTLDRDLGLKRIAYARAGIPHYWVIDGPHARVHMFELQPHGDHGPATLIPFGRALPIPGTDRTIVIG</sequence>
<dbReference type="InterPro" id="IPR011335">
    <property type="entry name" value="Restrct_endonuc-II-like"/>
</dbReference>
<evidence type="ECO:0000313" key="3">
    <source>
        <dbReference type="Proteomes" id="UP001500523"/>
    </source>
</evidence>
<dbReference type="InterPro" id="IPR012296">
    <property type="entry name" value="Nuclease_put_TT1808"/>
</dbReference>
<comment type="caution">
    <text evidence="2">The sequence shown here is derived from an EMBL/GenBank/DDBJ whole genome shotgun (WGS) entry which is preliminary data.</text>
</comment>
<dbReference type="PANTHER" id="PTHR35400:SF1">
    <property type="entry name" value="SLR1083 PROTEIN"/>
    <property type="match status" value="1"/>
</dbReference>
<dbReference type="CDD" id="cd06260">
    <property type="entry name" value="DUF820-like"/>
    <property type="match status" value="1"/>
</dbReference>
<evidence type="ECO:0000259" key="1">
    <source>
        <dbReference type="Pfam" id="PF05685"/>
    </source>
</evidence>
<dbReference type="RefSeq" id="WP_344694724.1">
    <property type="nucleotide sequence ID" value="NZ_BAABBF010000013.1"/>
</dbReference>
<protein>
    <recommendedName>
        <fullName evidence="1">Putative restriction endonuclease domain-containing protein</fullName>
    </recommendedName>
</protein>
<dbReference type="Gene3D" id="3.90.1570.10">
    <property type="entry name" value="tt1808, chain A"/>
    <property type="match status" value="1"/>
</dbReference>
<accession>A0ABP7EW81</accession>
<name>A0ABP7EW81_9SPHN</name>
<dbReference type="PANTHER" id="PTHR35400">
    <property type="entry name" value="SLR1083 PROTEIN"/>
    <property type="match status" value="1"/>
</dbReference>
<gene>
    <name evidence="2" type="ORF">GCM10022268_35520</name>
</gene>
<evidence type="ECO:0000313" key="2">
    <source>
        <dbReference type="EMBL" id="GAA3724307.1"/>
    </source>
</evidence>
<dbReference type="InterPro" id="IPR008538">
    <property type="entry name" value="Uma2"/>
</dbReference>
<keyword evidence="3" id="KW-1185">Reference proteome</keyword>